<sequence>MKNSPKNSMNWVGSFPLLPLLPYLLAQLLVRLYVFSMEWTCCLSAIKMTSSPADIFLWLGINYSLFLSFTSCQLSCCSSTKNLSAATLVIQFMKTARTLACLQVHTDQSIQKGLAWQFSLHFF</sequence>
<accession>A0ACC2AQD6</accession>
<organism evidence="1 2">
    <name type="scientific">Diphasiastrum complanatum</name>
    <name type="common">Issler's clubmoss</name>
    <name type="synonym">Lycopodium complanatum</name>
    <dbReference type="NCBI Taxonomy" id="34168"/>
    <lineage>
        <taxon>Eukaryota</taxon>
        <taxon>Viridiplantae</taxon>
        <taxon>Streptophyta</taxon>
        <taxon>Embryophyta</taxon>
        <taxon>Tracheophyta</taxon>
        <taxon>Lycopodiopsida</taxon>
        <taxon>Lycopodiales</taxon>
        <taxon>Lycopodiaceae</taxon>
        <taxon>Lycopodioideae</taxon>
        <taxon>Diphasiastrum</taxon>
    </lineage>
</organism>
<keyword evidence="2" id="KW-1185">Reference proteome</keyword>
<name>A0ACC2AQD6_DIPCM</name>
<dbReference type="EMBL" id="CM055111">
    <property type="protein sequence ID" value="KAJ7519731.1"/>
    <property type="molecule type" value="Genomic_DNA"/>
</dbReference>
<gene>
    <name evidence="1" type="ORF">O6H91_20G053700</name>
</gene>
<proteinExistence type="predicted"/>
<evidence type="ECO:0000313" key="1">
    <source>
        <dbReference type="EMBL" id="KAJ7519731.1"/>
    </source>
</evidence>
<comment type="caution">
    <text evidence="1">The sequence shown here is derived from an EMBL/GenBank/DDBJ whole genome shotgun (WGS) entry which is preliminary data.</text>
</comment>
<protein>
    <submittedName>
        <fullName evidence="1">Uncharacterized protein</fullName>
    </submittedName>
</protein>
<reference evidence="2" key="1">
    <citation type="journal article" date="2024" name="Proc. Natl. Acad. Sci. U.S.A.">
        <title>Extraordinary preservation of gene collinearity over three hundred million years revealed in homosporous lycophytes.</title>
        <authorList>
            <person name="Li C."/>
            <person name="Wickell D."/>
            <person name="Kuo L.Y."/>
            <person name="Chen X."/>
            <person name="Nie B."/>
            <person name="Liao X."/>
            <person name="Peng D."/>
            <person name="Ji J."/>
            <person name="Jenkins J."/>
            <person name="Williams M."/>
            <person name="Shu S."/>
            <person name="Plott C."/>
            <person name="Barry K."/>
            <person name="Rajasekar S."/>
            <person name="Grimwood J."/>
            <person name="Han X."/>
            <person name="Sun S."/>
            <person name="Hou Z."/>
            <person name="He W."/>
            <person name="Dai G."/>
            <person name="Sun C."/>
            <person name="Schmutz J."/>
            <person name="Leebens-Mack J.H."/>
            <person name="Li F.W."/>
            <person name="Wang L."/>
        </authorList>
    </citation>
    <scope>NUCLEOTIDE SEQUENCE [LARGE SCALE GENOMIC DNA]</scope>
    <source>
        <strain evidence="2">cv. PW_Plant_1</strain>
    </source>
</reference>
<evidence type="ECO:0000313" key="2">
    <source>
        <dbReference type="Proteomes" id="UP001162992"/>
    </source>
</evidence>
<dbReference type="Proteomes" id="UP001162992">
    <property type="component" value="Chromosome 20"/>
</dbReference>